<keyword evidence="3" id="KW-1185">Reference proteome</keyword>
<protein>
    <submittedName>
        <fullName evidence="2">Uncharacterized protein</fullName>
    </submittedName>
</protein>
<feature type="compositionally biased region" description="Gly residues" evidence="1">
    <location>
        <begin position="63"/>
        <end position="84"/>
    </location>
</feature>
<feature type="region of interest" description="Disordered" evidence="1">
    <location>
        <begin position="59"/>
        <end position="108"/>
    </location>
</feature>
<organism evidence="2 3">
    <name type="scientific">Ceriporiopsis subvermispora (strain B)</name>
    <name type="common">White-rot fungus</name>
    <name type="synonym">Gelatoporia subvermispora</name>
    <dbReference type="NCBI Taxonomy" id="914234"/>
    <lineage>
        <taxon>Eukaryota</taxon>
        <taxon>Fungi</taxon>
        <taxon>Dikarya</taxon>
        <taxon>Basidiomycota</taxon>
        <taxon>Agaricomycotina</taxon>
        <taxon>Agaricomycetes</taxon>
        <taxon>Polyporales</taxon>
        <taxon>Gelatoporiaceae</taxon>
        <taxon>Gelatoporia</taxon>
    </lineage>
</organism>
<gene>
    <name evidence="2" type="ORF">CERSUDRAFT_69736</name>
</gene>
<sequence length="150" mass="15852">MLGGLAAGFCSGREHVRDGRGGLDGVSGRGRQRRARAWEQHCCTAQGPWDWRSERIASVQRHGSGGNGDGDIVRGQGGEDGGGSSVVMKTSRGRRQRDRESKGKASPAGLGHAALECVSAKAQAAATKCCSRRRYSILGGFRTAAVHTCW</sequence>
<accession>M2P640</accession>
<proteinExistence type="predicted"/>
<name>M2P640_CERS8</name>
<reference evidence="2 3" key="1">
    <citation type="journal article" date="2012" name="Proc. Natl. Acad. Sci. U.S.A.">
        <title>Comparative genomics of Ceriporiopsis subvermispora and Phanerochaete chrysosporium provide insight into selective ligninolysis.</title>
        <authorList>
            <person name="Fernandez-Fueyo E."/>
            <person name="Ruiz-Duenas F.J."/>
            <person name="Ferreira P."/>
            <person name="Floudas D."/>
            <person name="Hibbett D.S."/>
            <person name="Canessa P."/>
            <person name="Larrondo L.F."/>
            <person name="James T.Y."/>
            <person name="Seelenfreund D."/>
            <person name="Lobos S."/>
            <person name="Polanco R."/>
            <person name="Tello M."/>
            <person name="Honda Y."/>
            <person name="Watanabe T."/>
            <person name="Watanabe T."/>
            <person name="Ryu J.S."/>
            <person name="Kubicek C.P."/>
            <person name="Schmoll M."/>
            <person name="Gaskell J."/>
            <person name="Hammel K.E."/>
            <person name="St John F.J."/>
            <person name="Vanden Wymelenberg A."/>
            <person name="Sabat G."/>
            <person name="Splinter BonDurant S."/>
            <person name="Syed K."/>
            <person name="Yadav J.S."/>
            <person name="Doddapaneni H."/>
            <person name="Subramanian V."/>
            <person name="Lavin J.L."/>
            <person name="Oguiza J.A."/>
            <person name="Perez G."/>
            <person name="Pisabarro A.G."/>
            <person name="Ramirez L."/>
            <person name="Santoyo F."/>
            <person name="Master E."/>
            <person name="Coutinho P.M."/>
            <person name="Henrissat B."/>
            <person name="Lombard V."/>
            <person name="Magnuson J.K."/>
            <person name="Kuees U."/>
            <person name="Hori C."/>
            <person name="Igarashi K."/>
            <person name="Samejima M."/>
            <person name="Held B.W."/>
            <person name="Barry K.W."/>
            <person name="LaButti K.M."/>
            <person name="Lapidus A."/>
            <person name="Lindquist E.A."/>
            <person name="Lucas S.M."/>
            <person name="Riley R."/>
            <person name="Salamov A.A."/>
            <person name="Hoffmeister D."/>
            <person name="Schwenk D."/>
            <person name="Hadar Y."/>
            <person name="Yarden O."/>
            <person name="de Vries R.P."/>
            <person name="Wiebenga A."/>
            <person name="Stenlid J."/>
            <person name="Eastwood D."/>
            <person name="Grigoriev I.V."/>
            <person name="Berka R.M."/>
            <person name="Blanchette R.A."/>
            <person name="Kersten P."/>
            <person name="Martinez A.T."/>
            <person name="Vicuna R."/>
            <person name="Cullen D."/>
        </authorList>
    </citation>
    <scope>NUCLEOTIDE SEQUENCE [LARGE SCALE GENOMIC DNA]</scope>
    <source>
        <strain evidence="2 3">B</strain>
    </source>
</reference>
<dbReference type="Proteomes" id="UP000016930">
    <property type="component" value="Unassembled WGS sequence"/>
</dbReference>
<evidence type="ECO:0000313" key="2">
    <source>
        <dbReference type="EMBL" id="EMD30724.1"/>
    </source>
</evidence>
<evidence type="ECO:0000313" key="3">
    <source>
        <dbReference type="Proteomes" id="UP000016930"/>
    </source>
</evidence>
<dbReference type="EMBL" id="KB445869">
    <property type="protein sequence ID" value="EMD30724.1"/>
    <property type="molecule type" value="Genomic_DNA"/>
</dbReference>
<dbReference type="HOGENOM" id="CLU_1943087_0_0_1"/>
<dbReference type="AlphaFoldDB" id="M2P640"/>
<evidence type="ECO:0000256" key="1">
    <source>
        <dbReference type="SAM" id="MobiDB-lite"/>
    </source>
</evidence>